<dbReference type="InterPro" id="IPR025110">
    <property type="entry name" value="AMP-bd_C"/>
</dbReference>
<dbReference type="EMBL" id="JAQRFN010000027">
    <property type="protein sequence ID" value="MDC9598364.1"/>
    <property type="molecule type" value="Genomic_DNA"/>
</dbReference>
<dbReference type="Gene3D" id="3.40.50.12780">
    <property type="entry name" value="N-terminal domain of ligase-like"/>
    <property type="match status" value="1"/>
</dbReference>
<dbReference type="InterPro" id="IPR045851">
    <property type="entry name" value="AMP-bd_C_sf"/>
</dbReference>
<evidence type="ECO:0000256" key="1">
    <source>
        <dbReference type="ARBA" id="ARBA00006432"/>
    </source>
</evidence>
<comment type="caution">
    <text evidence="7">The sequence shown here is derived from an EMBL/GenBank/DDBJ whole genome shotgun (WGS) entry which is preliminary data.</text>
</comment>
<accession>A0ABT5LVX5</accession>
<evidence type="ECO:0000256" key="4">
    <source>
        <dbReference type="ARBA" id="ARBA00023098"/>
    </source>
</evidence>
<dbReference type="Gene3D" id="3.30.300.30">
    <property type="match status" value="1"/>
</dbReference>
<dbReference type="RefSeq" id="WP_273576885.1">
    <property type="nucleotide sequence ID" value="NZ_JAQRFN010000027.1"/>
</dbReference>
<dbReference type="InterPro" id="IPR042099">
    <property type="entry name" value="ANL_N_sf"/>
</dbReference>
<dbReference type="PANTHER" id="PTHR43859">
    <property type="entry name" value="ACYL-ACTIVATING ENZYME"/>
    <property type="match status" value="1"/>
</dbReference>
<feature type="domain" description="AMP-binding enzyme C-terminal" evidence="6">
    <location>
        <begin position="449"/>
        <end position="523"/>
    </location>
</feature>
<dbReference type="Proteomes" id="UP001220225">
    <property type="component" value="Unassembled WGS sequence"/>
</dbReference>
<feature type="domain" description="AMP-dependent synthetase/ligase" evidence="5">
    <location>
        <begin position="24"/>
        <end position="397"/>
    </location>
</feature>
<dbReference type="Pfam" id="PF13193">
    <property type="entry name" value="AMP-binding_C"/>
    <property type="match status" value="1"/>
</dbReference>
<dbReference type="InterPro" id="IPR000873">
    <property type="entry name" value="AMP-dep_synth/lig_dom"/>
</dbReference>
<evidence type="ECO:0000256" key="3">
    <source>
        <dbReference type="ARBA" id="ARBA00022832"/>
    </source>
</evidence>
<keyword evidence="3" id="KW-0276">Fatty acid metabolism</keyword>
<sequence length="543" mass="60821">MILDNSFLSEYTGTALSPILFLKRAVLSNSNDIAVIDGKHRWTWRQYANRCERIAISLQQMGVDKGSVVSTLLPNIHELLELHFAVPLSGGILNALSTRTDAATLNFVFEKLNPKILFIDKSYLPLLNHVSFNNPVKIIIIDDNSLTTPILPTKYKIIPYESLITEYSSKALSFIQFDEQEAISINSTSGTSGQPKLVVYSHRGTFLNAISNILDWDMPKNPTFLWTLPMFHCNGWCFPWAIAARAGTHICIRKFDAEEAMQLIQKHNVTHYCGAPIVHYSLGKIAQKCGKHFGGRVYGLIAGAPPTEMAFSLMDEVGINATHVYGLTETYGPVVVCENKYEWNELPKSEKTLRRMRQGIVSNLQGQVSVIDENNQQEVPFDGKTIGEVAIRGNIVAAYDPVRHVTPEITDQWFYTGDLAVVDPDGYIKIIDRKKDIIISGGENISSLELENALSSYPGVLAAAIVAKPDPYWGEVPHAFIELDENTSITEQELNDYICTVVARYKRPKGYTFLTIPRNANGKVIKDQLRKRIKEGRFILIVE</sequence>
<dbReference type="PANTHER" id="PTHR43859:SF4">
    <property type="entry name" value="BUTANOATE--COA LIGASE AAE1-RELATED"/>
    <property type="match status" value="1"/>
</dbReference>
<name>A0ABT5LVX5_9GAMM</name>
<comment type="similarity">
    <text evidence="1">Belongs to the ATP-dependent AMP-binding enzyme family.</text>
</comment>
<keyword evidence="4" id="KW-0443">Lipid metabolism</keyword>
<evidence type="ECO:0000313" key="8">
    <source>
        <dbReference type="Proteomes" id="UP001220225"/>
    </source>
</evidence>
<organism evidence="7 8">
    <name type="scientific">Xenorhabdus anantnagensis</name>
    <dbReference type="NCBI Taxonomy" id="3025875"/>
    <lineage>
        <taxon>Bacteria</taxon>
        <taxon>Pseudomonadati</taxon>
        <taxon>Pseudomonadota</taxon>
        <taxon>Gammaproteobacteria</taxon>
        <taxon>Enterobacterales</taxon>
        <taxon>Morganellaceae</taxon>
        <taxon>Xenorhabdus</taxon>
    </lineage>
</organism>
<keyword evidence="2" id="KW-0436">Ligase</keyword>
<dbReference type="Pfam" id="PF00501">
    <property type="entry name" value="AMP-binding"/>
    <property type="match status" value="1"/>
</dbReference>
<reference evidence="7 8" key="1">
    <citation type="submission" date="2023-02" db="EMBL/GenBank/DDBJ databases">
        <title>Entomopathogenic bacteria.</title>
        <authorList>
            <person name="Machado R.A."/>
        </authorList>
    </citation>
    <scope>NUCLEOTIDE SEQUENCE [LARGE SCALE GENOMIC DNA]</scope>
    <source>
        <strain evidence="7 8">XENO-2</strain>
    </source>
</reference>
<proteinExistence type="inferred from homology"/>
<evidence type="ECO:0000313" key="7">
    <source>
        <dbReference type="EMBL" id="MDC9598364.1"/>
    </source>
</evidence>
<evidence type="ECO:0000259" key="6">
    <source>
        <dbReference type="Pfam" id="PF13193"/>
    </source>
</evidence>
<dbReference type="SUPFAM" id="SSF56801">
    <property type="entry name" value="Acetyl-CoA synthetase-like"/>
    <property type="match status" value="1"/>
</dbReference>
<gene>
    <name evidence="7" type="ORF">PSI14_16315</name>
</gene>
<evidence type="ECO:0000259" key="5">
    <source>
        <dbReference type="Pfam" id="PF00501"/>
    </source>
</evidence>
<keyword evidence="8" id="KW-1185">Reference proteome</keyword>
<protein>
    <submittedName>
        <fullName evidence="7">AMP-binding protein</fullName>
    </submittedName>
</protein>
<evidence type="ECO:0000256" key="2">
    <source>
        <dbReference type="ARBA" id="ARBA00022598"/>
    </source>
</evidence>